<name>A0AAP5IHZ1_9CYAN</name>
<dbReference type="Proteomes" id="UP000667802">
    <property type="component" value="Unassembled WGS sequence"/>
</dbReference>
<accession>A0AAP5IHZ1</accession>
<proteinExistence type="predicted"/>
<sequence length="106" mass="11346">MSVLEKSYQLSCSSAKSSVVIDLLFPLLGNAKWTCQSPKIWGDDGGSVFNEGNSNITLIGKAEGIIAIIEGFSKAIQVGDIGRGEKYDSTPQFPNGIFAWSCIKIS</sequence>
<keyword evidence="2" id="KW-1185">Reference proteome</keyword>
<reference evidence="2" key="1">
    <citation type="journal article" date="2021" name="Science">
        <title>Hunting the eagle killer: A cyanobacterial neurotoxin causes vacuolar myelinopathy.</title>
        <authorList>
            <person name="Breinlinger S."/>
            <person name="Phillips T.J."/>
            <person name="Haram B.N."/>
            <person name="Mares J."/>
            <person name="Martinez Yerena J.A."/>
            <person name="Hrouzek P."/>
            <person name="Sobotka R."/>
            <person name="Henderson W.M."/>
            <person name="Schmieder P."/>
            <person name="Williams S.M."/>
            <person name="Lauderdale J.D."/>
            <person name="Wilde H.D."/>
            <person name="Gerrin W."/>
            <person name="Kust A."/>
            <person name="Washington J.W."/>
            <person name="Wagner C."/>
            <person name="Geier B."/>
            <person name="Liebeke M."/>
            <person name="Enke H."/>
            <person name="Niedermeyer T.H.J."/>
            <person name="Wilde S.B."/>
        </authorList>
    </citation>
    <scope>NUCLEOTIDE SEQUENCE [LARGE SCALE GENOMIC DNA]</scope>
    <source>
        <strain evidence="2">Thurmond2011</strain>
    </source>
</reference>
<dbReference type="EMBL" id="JAALHA020000037">
    <property type="protein sequence ID" value="MDR9900628.1"/>
    <property type="molecule type" value="Genomic_DNA"/>
</dbReference>
<organism evidence="1 2">
    <name type="scientific">Aetokthonos hydrillicola Thurmond2011</name>
    <dbReference type="NCBI Taxonomy" id="2712845"/>
    <lineage>
        <taxon>Bacteria</taxon>
        <taxon>Bacillati</taxon>
        <taxon>Cyanobacteriota</taxon>
        <taxon>Cyanophyceae</taxon>
        <taxon>Nostocales</taxon>
        <taxon>Hapalosiphonaceae</taxon>
        <taxon>Aetokthonos</taxon>
    </lineage>
</organism>
<evidence type="ECO:0000313" key="1">
    <source>
        <dbReference type="EMBL" id="MDR9900628.1"/>
    </source>
</evidence>
<comment type="caution">
    <text evidence="1">The sequence shown here is derived from an EMBL/GenBank/DDBJ whole genome shotgun (WGS) entry which is preliminary data.</text>
</comment>
<dbReference type="RefSeq" id="WP_208341737.1">
    <property type="nucleotide sequence ID" value="NZ_CAWQFN010000023.1"/>
</dbReference>
<dbReference type="AlphaFoldDB" id="A0AAP5IHZ1"/>
<evidence type="ECO:0000313" key="2">
    <source>
        <dbReference type="Proteomes" id="UP000667802"/>
    </source>
</evidence>
<gene>
    <name evidence="1" type="ORF">G7B40_039760</name>
</gene>
<protein>
    <submittedName>
        <fullName evidence="1">Uncharacterized protein</fullName>
    </submittedName>
</protein>